<dbReference type="EMBL" id="BMLW01000004">
    <property type="protein sequence ID" value="GGP10176.1"/>
    <property type="molecule type" value="Genomic_DNA"/>
</dbReference>
<name>A0ABQ2NRR1_9BACI</name>
<sequence length="430" mass="45983">MKQGELAEQLIAWRRDFHQYPEQGFLEIRTASKVAGVLDELGYELALGKEVMTEAGCMGKPGEKETKQHLEWALENGADTRYVEYFAEGYTGIVATLRTAQPGPTIAYRVDMDALPIHESDAADHVPNQAGFRSTATGTMHACGHDSHTSIGLGLATKLAENKDQLSGTIKLIFQPAEEGTRGAKSMAEAGVVDNVDYFIASHIGTGVPHQHFVAASNGFLATSKLNITFKGVAAHAGAKPQEGKNALLAAASAVLNMHAVTRHSDGSSRVNVGELHAGSGRNIIPDYAMLIAETRGETSEINQYVKEQVQSIVDGAAKMYQLNAKVEVAGEALNCDCSLGVAEILKQCAESHPEIAGALLESSDSSGSEDATYFMDRVQRGGGQATYCIFGTELAAGHHNEKFDIHEDTLLPAVEVLYQAAKEIGRIAE</sequence>
<dbReference type="InterPro" id="IPR017439">
    <property type="entry name" value="Amidohydrolase"/>
</dbReference>
<dbReference type="InterPro" id="IPR036264">
    <property type="entry name" value="Bact_exopeptidase_dim_dom"/>
</dbReference>
<dbReference type="Pfam" id="PF01546">
    <property type="entry name" value="Peptidase_M20"/>
    <property type="match status" value="1"/>
</dbReference>
<organism evidence="2 3">
    <name type="scientific">Oceanobacillus neutriphilus</name>
    <dbReference type="NCBI Taxonomy" id="531815"/>
    <lineage>
        <taxon>Bacteria</taxon>
        <taxon>Bacillati</taxon>
        <taxon>Bacillota</taxon>
        <taxon>Bacilli</taxon>
        <taxon>Bacillales</taxon>
        <taxon>Bacillaceae</taxon>
        <taxon>Oceanobacillus</taxon>
    </lineage>
</organism>
<evidence type="ECO:0000259" key="1">
    <source>
        <dbReference type="Pfam" id="PF07687"/>
    </source>
</evidence>
<dbReference type="InterPro" id="IPR052030">
    <property type="entry name" value="Peptidase_M20/M20A_hydrolases"/>
</dbReference>
<proteinExistence type="predicted"/>
<dbReference type="PANTHER" id="PTHR30575:SF3">
    <property type="entry name" value="PEPTIDASE M20 DIMERISATION DOMAIN-CONTAINING PROTEIN"/>
    <property type="match status" value="1"/>
</dbReference>
<dbReference type="NCBIfam" id="TIGR01891">
    <property type="entry name" value="amidohydrolases"/>
    <property type="match status" value="1"/>
</dbReference>
<gene>
    <name evidence="2" type="ORF">GCM10011346_17230</name>
</gene>
<comment type="caution">
    <text evidence="2">The sequence shown here is derived from an EMBL/GenBank/DDBJ whole genome shotgun (WGS) entry which is preliminary data.</text>
</comment>
<feature type="domain" description="Peptidase M20 dimerisation" evidence="1">
    <location>
        <begin position="226"/>
        <end position="319"/>
    </location>
</feature>
<dbReference type="Pfam" id="PF07687">
    <property type="entry name" value="M20_dimer"/>
    <property type="match status" value="1"/>
</dbReference>
<dbReference type="Gene3D" id="3.40.630.10">
    <property type="entry name" value="Zn peptidases"/>
    <property type="match status" value="2"/>
</dbReference>
<keyword evidence="3" id="KW-1185">Reference proteome</keyword>
<dbReference type="InterPro" id="IPR011650">
    <property type="entry name" value="Peptidase_M20_dimer"/>
</dbReference>
<dbReference type="PANTHER" id="PTHR30575">
    <property type="entry name" value="PEPTIDASE M20"/>
    <property type="match status" value="1"/>
</dbReference>
<dbReference type="Proteomes" id="UP000641206">
    <property type="component" value="Unassembled WGS sequence"/>
</dbReference>
<dbReference type="RefSeq" id="WP_188734037.1">
    <property type="nucleotide sequence ID" value="NZ_BMLW01000004.1"/>
</dbReference>
<dbReference type="InterPro" id="IPR002933">
    <property type="entry name" value="Peptidase_M20"/>
</dbReference>
<accession>A0ABQ2NRR1</accession>
<protein>
    <submittedName>
        <fullName evidence="2">Peptidase M20</fullName>
    </submittedName>
</protein>
<dbReference type="PIRSF" id="PIRSF005962">
    <property type="entry name" value="Pept_M20D_amidohydro"/>
    <property type="match status" value="1"/>
</dbReference>
<evidence type="ECO:0000313" key="3">
    <source>
        <dbReference type="Proteomes" id="UP000641206"/>
    </source>
</evidence>
<evidence type="ECO:0000313" key="2">
    <source>
        <dbReference type="EMBL" id="GGP10176.1"/>
    </source>
</evidence>
<dbReference type="SUPFAM" id="SSF53187">
    <property type="entry name" value="Zn-dependent exopeptidases"/>
    <property type="match status" value="1"/>
</dbReference>
<dbReference type="SUPFAM" id="SSF55031">
    <property type="entry name" value="Bacterial exopeptidase dimerisation domain"/>
    <property type="match status" value="1"/>
</dbReference>
<reference evidence="3" key="1">
    <citation type="journal article" date="2019" name="Int. J. Syst. Evol. Microbiol.">
        <title>The Global Catalogue of Microorganisms (GCM) 10K type strain sequencing project: providing services to taxonomists for standard genome sequencing and annotation.</title>
        <authorList>
            <consortium name="The Broad Institute Genomics Platform"/>
            <consortium name="The Broad Institute Genome Sequencing Center for Infectious Disease"/>
            <person name="Wu L."/>
            <person name="Ma J."/>
        </authorList>
    </citation>
    <scope>NUCLEOTIDE SEQUENCE [LARGE SCALE GENOMIC DNA]</scope>
    <source>
        <strain evidence="3">CGMCC 1.7693</strain>
    </source>
</reference>